<proteinExistence type="predicted"/>
<keyword evidence="7 9" id="KW-1133">Transmembrane helix</keyword>
<comment type="subcellular location">
    <subcellularLocation>
        <location evidence="1">Endoplasmic reticulum membrane</location>
        <topology evidence="1">Single-pass membrane protein</topology>
    </subcellularLocation>
</comment>
<dbReference type="PANTHER" id="PTHR13036">
    <property type="entry name" value="BETA1,4 MANNOSYLTRANSFERASE"/>
    <property type="match status" value="1"/>
</dbReference>
<evidence type="ECO:0000313" key="11">
    <source>
        <dbReference type="Proteomes" id="UP001061958"/>
    </source>
</evidence>
<evidence type="ECO:0000256" key="1">
    <source>
        <dbReference type="ARBA" id="ARBA00004389"/>
    </source>
</evidence>
<keyword evidence="5 9" id="KW-0812">Transmembrane</keyword>
<dbReference type="EMBL" id="BQMJ01000010">
    <property type="protein sequence ID" value="GJQ09696.1"/>
    <property type="molecule type" value="Genomic_DNA"/>
</dbReference>
<protein>
    <recommendedName>
        <fullName evidence="12">Chitobiosyldiphosphodolichol beta-mannosyltransferase</fullName>
    </recommendedName>
</protein>
<reference evidence="10" key="2">
    <citation type="submission" date="2022-01" db="EMBL/GenBank/DDBJ databases">
        <authorList>
            <person name="Hirooka S."/>
            <person name="Miyagishima S.Y."/>
        </authorList>
    </citation>
    <scope>NUCLEOTIDE SEQUENCE</scope>
    <source>
        <strain evidence="10">NBRC 102759</strain>
    </source>
</reference>
<feature type="transmembrane region" description="Helical" evidence="9">
    <location>
        <begin position="18"/>
        <end position="40"/>
    </location>
</feature>
<keyword evidence="6" id="KW-0256">Endoplasmic reticulum</keyword>
<dbReference type="Pfam" id="PF13692">
    <property type="entry name" value="Glyco_trans_1_4"/>
    <property type="match status" value="1"/>
</dbReference>
<comment type="caution">
    <text evidence="10">The sequence shown here is derived from an EMBL/GenBank/DDBJ whole genome shotgun (WGS) entry which is preliminary data.</text>
</comment>
<evidence type="ECO:0000256" key="7">
    <source>
        <dbReference type="ARBA" id="ARBA00022989"/>
    </source>
</evidence>
<evidence type="ECO:0008006" key="12">
    <source>
        <dbReference type="Google" id="ProtNLM"/>
    </source>
</evidence>
<name>A0A9C7PSL3_9RHOD</name>
<sequence>MFIALIFWSSLGFLFQTFWRFSLPVAFVLFVLQVVLLSFLNSKRVCSGEKVAAVVVLGDLERSPRIVNQAICLSHCGFLVQLVGFVNAEQKKSVVPSERICVISLKTFLRTQKRSKLLYAATALLVAVERFILLMYHLCCFRRPHYSLILVQNPPSVPTLVVAWFASRFIHRAAFVIDWHNFGYTMMQVSHAPLILVNLAKAYERTFGQLATASFCVCAGAQNFLQKSWNITSVLLYDFPTERFRLSTKDISKSLLKQLYISTLGKHKLSYDEIESPSSNFPLVAVSSTSWTPDENMQLLLDVCIELDRRLSLKYSGTADKMIASPKLYILITGKGPQRASFVDRLLELDLRYILVDTVWLQWEEYVQLLKAADFGISLHFSSSGIDLPMKVVDMFACGLPVLSYRYGCIDELIHQGKSGLLFESADELCDILFNLLNDEGMQILSNMREYLKANPLPVWEDEWLRTAKPVLESIT</sequence>
<feature type="transmembrane region" description="Helical" evidence="9">
    <location>
        <begin position="117"/>
        <end position="138"/>
    </location>
</feature>
<evidence type="ECO:0000313" key="10">
    <source>
        <dbReference type="EMBL" id="GJQ09696.1"/>
    </source>
</evidence>
<evidence type="ECO:0000256" key="6">
    <source>
        <dbReference type="ARBA" id="ARBA00022824"/>
    </source>
</evidence>
<keyword evidence="3" id="KW-0328">Glycosyltransferase</keyword>
<dbReference type="GO" id="GO:0005789">
    <property type="term" value="C:endoplasmic reticulum membrane"/>
    <property type="evidence" value="ECO:0007669"/>
    <property type="project" value="UniProtKB-SubCell"/>
</dbReference>
<evidence type="ECO:0000256" key="8">
    <source>
        <dbReference type="ARBA" id="ARBA00023136"/>
    </source>
</evidence>
<dbReference type="GO" id="GO:0000030">
    <property type="term" value="F:mannosyltransferase activity"/>
    <property type="evidence" value="ECO:0007669"/>
    <property type="project" value="InterPro"/>
</dbReference>
<dbReference type="Gene3D" id="3.40.50.2000">
    <property type="entry name" value="Glycogen Phosphorylase B"/>
    <property type="match status" value="1"/>
</dbReference>
<keyword evidence="4" id="KW-0808">Transferase</keyword>
<evidence type="ECO:0000256" key="2">
    <source>
        <dbReference type="ARBA" id="ARBA00004922"/>
    </source>
</evidence>
<gene>
    <name evidence="10" type="ORF">GpartN1_g1487.t1</name>
</gene>
<dbReference type="PANTHER" id="PTHR13036:SF0">
    <property type="entry name" value="CHITOBIOSYLDIPHOSPHODOLICHOL BETA-MANNOSYLTRANSFERASE"/>
    <property type="match status" value="1"/>
</dbReference>
<keyword evidence="8 9" id="KW-0472">Membrane</keyword>
<dbReference type="InterPro" id="IPR026051">
    <property type="entry name" value="ALG1-like"/>
</dbReference>
<evidence type="ECO:0000256" key="5">
    <source>
        <dbReference type="ARBA" id="ARBA00022692"/>
    </source>
</evidence>
<keyword evidence="11" id="KW-1185">Reference proteome</keyword>
<comment type="pathway">
    <text evidence="2">Protein modification; protein glycosylation.</text>
</comment>
<organism evidence="10 11">
    <name type="scientific">Galdieria partita</name>
    <dbReference type="NCBI Taxonomy" id="83374"/>
    <lineage>
        <taxon>Eukaryota</taxon>
        <taxon>Rhodophyta</taxon>
        <taxon>Bangiophyceae</taxon>
        <taxon>Galdieriales</taxon>
        <taxon>Galdieriaceae</taxon>
        <taxon>Galdieria</taxon>
    </lineage>
</organism>
<dbReference type="Proteomes" id="UP001061958">
    <property type="component" value="Unassembled WGS sequence"/>
</dbReference>
<accession>A0A9C7PSL3</accession>
<evidence type="ECO:0000256" key="3">
    <source>
        <dbReference type="ARBA" id="ARBA00022676"/>
    </source>
</evidence>
<evidence type="ECO:0000256" key="9">
    <source>
        <dbReference type="SAM" id="Phobius"/>
    </source>
</evidence>
<evidence type="ECO:0000256" key="4">
    <source>
        <dbReference type="ARBA" id="ARBA00022679"/>
    </source>
</evidence>
<dbReference type="OrthoDB" id="614844at2759"/>
<dbReference type="SUPFAM" id="SSF53756">
    <property type="entry name" value="UDP-Glycosyltransferase/glycogen phosphorylase"/>
    <property type="match status" value="1"/>
</dbReference>
<reference evidence="10" key="1">
    <citation type="journal article" date="2022" name="Proc. Natl. Acad. Sci. U.S.A.">
        <title>Life cycle and functional genomics of the unicellular red alga Galdieria for elucidating algal and plant evolution and industrial use.</title>
        <authorList>
            <person name="Hirooka S."/>
            <person name="Itabashi T."/>
            <person name="Ichinose T.M."/>
            <person name="Onuma R."/>
            <person name="Fujiwara T."/>
            <person name="Yamashita S."/>
            <person name="Jong L.W."/>
            <person name="Tomita R."/>
            <person name="Iwane A.H."/>
            <person name="Miyagishima S.Y."/>
        </authorList>
    </citation>
    <scope>NUCLEOTIDE SEQUENCE</scope>
    <source>
        <strain evidence="10">NBRC 102759</strain>
    </source>
</reference>
<dbReference type="AlphaFoldDB" id="A0A9C7PSL3"/>